<dbReference type="SUPFAM" id="SSF81383">
    <property type="entry name" value="F-box domain"/>
    <property type="match status" value="1"/>
</dbReference>
<gene>
    <name evidence="3" type="ORF">FRX31_028885</name>
</gene>
<keyword evidence="1" id="KW-0732">Signal</keyword>
<dbReference type="NCBIfam" id="TIGR01640">
    <property type="entry name" value="F_box_assoc_1"/>
    <property type="match status" value="1"/>
</dbReference>
<dbReference type="Proteomes" id="UP000554482">
    <property type="component" value="Unassembled WGS sequence"/>
</dbReference>
<dbReference type="InterPro" id="IPR017451">
    <property type="entry name" value="F-box-assoc_interact_dom"/>
</dbReference>
<dbReference type="Pfam" id="PF00646">
    <property type="entry name" value="F-box"/>
    <property type="match status" value="1"/>
</dbReference>
<reference evidence="3 4" key="1">
    <citation type="submission" date="2020-06" db="EMBL/GenBank/DDBJ databases">
        <title>Transcriptomic and genomic resources for Thalictrum thalictroides and T. hernandezii: Facilitating candidate gene discovery in an emerging model plant lineage.</title>
        <authorList>
            <person name="Arias T."/>
            <person name="Riano-Pachon D.M."/>
            <person name="Di Stilio V.S."/>
        </authorList>
    </citation>
    <scope>NUCLEOTIDE SEQUENCE [LARGE SCALE GENOMIC DNA]</scope>
    <source>
        <strain evidence="4">cv. WT478/WT964</strain>
        <tissue evidence="3">Leaves</tissue>
    </source>
</reference>
<dbReference type="CDD" id="cd22157">
    <property type="entry name" value="F-box_AtFBW1-like"/>
    <property type="match status" value="1"/>
</dbReference>
<dbReference type="SMART" id="SM00256">
    <property type="entry name" value="FBOX"/>
    <property type="match status" value="1"/>
</dbReference>
<feature type="domain" description="F-box" evidence="2">
    <location>
        <begin position="6"/>
        <end position="47"/>
    </location>
</feature>
<accession>A0A7J6VA35</accession>
<name>A0A7J6VA35_THATH</name>
<sequence length="486" mass="55731">MPINCDMPEDVIFNILLWLPVVSLLRFKSVCKSWCSLIGSSTFITQHLHHRTILASKDNDQIIAFDPEQSTVHSCTSSSFSLLSGDKFELCEILDLPVPYESGGCLPNIIASCNGIICLCMERNIIMLWNPAIKQYKVLPQSAVPLLERDNNNGIYHGFGFDAENNHYKVVRVVVQDPHDLQPKCRAEVYNLSNDTWRSIDAAFSCNYLDFDPKVPYQNGIYFWLGSLYTNIKPNVPFNSILTFDFTSEVFGNLSLPEVYSWQRCLLQLSILRGNIACIHWNGQSSEMDDWHFKIWVLTEYGVQESWTKLYTIRLTYQAWVCSRGFSKNGKLFVLLEDKKCLCAPLECICNNKIKVALCDCHTHEVSFLPIQMREDFLNHLEVVMHNESLVSIKGASGEANRATCTYFASLDKYVVKDEFILEKVEWHLRWRPNVVKARKKKDIIAAVTVQAVTSHAVWFGRLYVQVTVLKDLVWELGVFKLRGLK</sequence>
<keyword evidence="4" id="KW-1185">Reference proteome</keyword>
<dbReference type="InterPro" id="IPR036047">
    <property type="entry name" value="F-box-like_dom_sf"/>
</dbReference>
<dbReference type="EMBL" id="JABWDY010036023">
    <property type="protein sequence ID" value="KAF5181528.1"/>
    <property type="molecule type" value="Genomic_DNA"/>
</dbReference>
<dbReference type="InterPro" id="IPR001810">
    <property type="entry name" value="F-box_dom"/>
</dbReference>
<feature type="signal peptide" evidence="1">
    <location>
        <begin position="1"/>
        <end position="24"/>
    </location>
</feature>
<dbReference type="PANTHER" id="PTHR31672">
    <property type="entry name" value="BNACNNG10540D PROTEIN"/>
    <property type="match status" value="1"/>
</dbReference>
<protein>
    <submittedName>
        <fullName evidence="3">F-box protein cpr1</fullName>
    </submittedName>
</protein>
<organism evidence="3 4">
    <name type="scientific">Thalictrum thalictroides</name>
    <name type="common">Rue-anemone</name>
    <name type="synonym">Anemone thalictroides</name>
    <dbReference type="NCBI Taxonomy" id="46969"/>
    <lineage>
        <taxon>Eukaryota</taxon>
        <taxon>Viridiplantae</taxon>
        <taxon>Streptophyta</taxon>
        <taxon>Embryophyta</taxon>
        <taxon>Tracheophyta</taxon>
        <taxon>Spermatophyta</taxon>
        <taxon>Magnoliopsida</taxon>
        <taxon>Ranunculales</taxon>
        <taxon>Ranunculaceae</taxon>
        <taxon>Thalictroideae</taxon>
        <taxon>Thalictrum</taxon>
    </lineage>
</organism>
<dbReference type="Gene3D" id="1.20.1280.50">
    <property type="match status" value="1"/>
</dbReference>
<evidence type="ECO:0000259" key="2">
    <source>
        <dbReference type="PROSITE" id="PS50181"/>
    </source>
</evidence>
<dbReference type="Pfam" id="PF07734">
    <property type="entry name" value="FBA_1"/>
    <property type="match status" value="1"/>
</dbReference>
<feature type="chain" id="PRO_5029754895" evidence="1">
    <location>
        <begin position="25"/>
        <end position="486"/>
    </location>
</feature>
<comment type="caution">
    <text evidence="3">The sequence shown here is derived from an EMBL/GenBank/DDBJ whole genome shotgun (WGS) entry which is preliminary data.</text>
</comment>
<dbReference type="PROSITE" id="PS50181">
    <property type="entry name" value="FBOX"/>
    <property type="match status" value="1"/>
</dbReference>
<dbReference type="OrthoDB" id="5314306at2759"/>
<dbReference type="InterPro" id="IPR050796">
    <property type="entry name" value="SCF_F-box_component"/>
</dbReference>
<evidence type="ECO:0000313" key="4">
    <source>
        <dbReference type="Proteomes" id="UP000554482"/>
    </source>
</evidence>
<evidence type="ECO:0000313" key="3">
    <source>
        <dbReference type="EMBL" id="KAF5181528.1"/>
    </source>
</evidence>
<dbReference type="AlphaFoldDB" id="A0A7J6VA35"/>
<dbReference type="InterPro" id="IPR006527">
    <property type="entry name" value="F-box-assoc_dom_typ1"/>
</dbReference>
<evidence type="ECO:0000256" key="1">
    <source>
        <dbReference type="SAM" id="SignalP"/>
    </source>
</evidence>
<dbReference type="PANTHER" id="PTHR31672:SF13">
    <property type="entry name" value="F-BOX PROTEIN CPR30-LIKE"/>
    <property type="match status" value="1"/>
</dbReference>
<proteinExistence type="predicted"/>